<name>A0A4R5CI77_9ACTN</name>
<dbReference type="InterPro" id="IPR028098">
    <property type="entry name" value="Glyco_trans_4-like_N"/>
</dbReference>
<dbReference type="Pfam" id="PF13439">
    <property type="entry name" value="Glyco_transf_4"/>
    <property type="match status" value="1"/>
</dbReference>
<dbReference type="Pfam" id="PF00535">
    <property type="entry name" value="Glycos_transf_2"/>
    <property type="match status" value="1"/>
</dbReference>
<dbReference type="InterPro" id="IPR001173">
    <property type="entry name" value="Glyco_trans_2-like"/>
</dbReference>
<dbReference type="PANTHER" id="PTHR45947">
    <property type="entry name" value="SULFOQUINOVOSYL TRANSFERASE SQD2"/>
    <property type="match status" value="1"/>
</dbReference>
<dbReference type="Gene3D" id="3.90.550.10">
    <property type="entry name" value="Spore Coat Polysaccharide Biosynthesis Protein SpsA, Chain A"/>
    <property type="match status" value="1"/>
</dbReference>
<gene>
    <name evidence="7" type="ORF">E1269_27165</name>
</gene>
<protein>
    <submittedName>
        <fullName evidence="7">Glycosyltransferase</fullName>
    </submittedName>
</protein>
<dbReference type="Pfam" id="PF00534">
    <property type="entry name" value="Glycos_transf_1"/>
    <property type="match status" value="1"/>
</dbReference>
<feature type="domain" description="Glycosyltransferase 2-like" evidence="5">
    <location>
        <begin position="43"/>
        <end position="86"/>
    </location>
</feature>
<proteinExistence type="predicted"/>
<keyword evidence="8" id="KW-1185">Reference proteome</keyword>
<evidence type="ECO:0000256" key="3">
    <source>
        <dbReference type="SAM" id="MobiDB-lite"/>
    </source>
</evidence>
<dbReference type="CDD" id="cd00761">
    <property type="entry name" value="Glyco_tranf_GTA_type"/>
    <property type="match status" value="1"/>
</dbReference>
<feature type="domain" description="Glycosyl transferase family 1" evidence="4">
    <location>
        <begin position="366"/>
        <end position="517"/>
    </location>
</feature>
<dbReference type="GO" id="GO:0016757">
    <property type="term" value="F:glycosyltransferase activity"/>
    <property type="evidence" value="ECO:0007669"/>
    <property type="project" value="UniProtKB-KW"/>
</dbReference>
<dbReference type="InterPro" id="IPR029044">
    <property type="entry name" value="Nucleotide-diphossugar_trans"/>
</dbReference>
<keyword evidence="1" id="KW-0328">Glycosyltransferase</keyword>
<organism evidence="7 8">
    <name type="scientific">Jiangella asiatica</name>
    <dbReference type="NCBI Taxonomy" id="2530372"/>
    <lineage>
        <taxon>Bacteria</taxon>
        <taxon>Bacillati</taxon>
        <taxon>Actinomycetota</taxon>
        <taxon>Actinomycetes</taxon>
        <taxon>Jiangellales</taxon>
        <taxon>Jiangellaceae</taxon>
        <taxon>Jiangella</taxon>
    </lineage>
</organism>
<evidence type="ECO:0000256" key="2">
    <source>
        <dbReference type="ARBA" id="ARBA00022679"/>
    </source>
</evidence>
<feature type="region of interest" description="Disordered" evidence="3">
    <location>
        <begin position="93"/>
        <end position="151"/>
    </location>
</feature>
<feature type="domain" description="Glycosyltransferase subfamily 4-like N-terminal" evidence="6">
    <location>
        <begin position="176"/>
        <end position="350"/>
    </location>
</feature>
<dbReference type="SUPFAM" id="SSF53448">
    <property type="entry name" value="Nucleotide-diphospho-sugar transferases"/>
    <property type="match status" value="1"/>
</dbReference>
<dbReference type="SUPFAM" id="SSF53756">
    <property type="entry name" value="UDP-Glycosyltransferase/glycogen phosphorylase"/>
    <property type="match status" value="1"/>
</dbReference>
<reference evidence="7 8" key="1">
    <citation type="submission" date="2019-03" db="EMBL/GenBank/DDBJ databases">
        <title>Draft genome sequences of novel Actinobacteria.</title>
        <authorList>
            <person name="Sahin N."/>
            <person name="Ay H."/>
            <person name="Saygin H."/>
        </authorList>
    </citation>
    <scope>NUCLEOTIDE SEQUENCE [LARGE SCALE GENOMIC DNA]</scope>
    <source>
        <strain evidence="7 8">5K138</strain>
    </source>
</reference>
<dbReference type="GO" id="GO:1901137">
    <property type="term" value="P:carbohydrate derivative biosynthetic process"/>
    <property type="evidence" value="ECO:0007669"/>
    <property type="project" value="UniProtKB-ARBA"/>
</dbReference>
<dbReference type="OrthoDB" id="9810929at2"/>
<dbReference type="InParanoid" id="A0A4R5CI77"/>
<evidence type="ECO:0000259" key="5">
    <source>
        <dbReference type="Pfam" id="PF00535"/>
    </source>
</evidence>
<evidence type="ECO:0000313" key="7">
    <source>
        <dbReference type="EMBL" id="TDD99938.1"/>
    </source>
</evidence>
<comment type="caution">
    <text evidence="7">The sequence shown here is derived from an EMBL/GenBank/DDBJ whole genome shotgun (WGS) entry which is preliminary data.</text>
</comment>
<dbReference type="InterPro" id="IPR001296">
    <property type="entry name" value="Glyco_trans_1"/>
</dbReference>
<dbReference type="InterPro" id="IPR050194">
    <property type="entry name" value="Glycosyltransferase_grp1"/>
</dbReference>
<evidence type="ECO:0000313" key="8">
    <source>
        <dbReference type="Proteomes" id="UP000294739"/>
    </source>
</evidence>
<keyword evidence="2 7" id="KW-0808">Transferase</keyword>
<dbReference type="EMBL" id="SMKZ01000058">
    <property type="protein sequence ID" value="TDD99938.1"/>
    <property type="molecule type" value="Genomic_DNA"/>
</dbReference>
<sequence length="556" mass="59594">MPRLSNTIVIPTIGRNSLDVLLRRLREVSGPRPADILVIDDSVTRSGPAAARNRGWRQSRTPWVSFPDDDVVPEPDWVERLTTDLAGGAMGAVPGAARPARRPARAVPGQPGHDVHDPRAPVPCPRCSRTKSSVPSQPLPPHARRTSRPREGDLMKIAMVSEHASPLAVIGGVDAGGQNVHVAALATKLAARGHDVTVFTRRDDPDSPPQVTTPDGYVVEHVPAGPPTEVPKDELLPHMAAFSAYLTDRWADEHYDIAHAHFWMSGLTAVQAGRATRTPVVQTFHALGTVKRRHQGSKDTSPSERIGIEHTLCAEVDHIIATCTAEVAELALMGLGAGRTTIIPCGVDLELFVPTPPRPGPRAGRLLTVGRLVERKGLADIVDALSELPGVELHVAGGPAPDALAADPEAQRIRARAAANGTADRLHLLGRVARTDMPALFGAADIVVTAPWYEPFGIVPLEAMACARPVVGTVVGGLLDTVVPGITGELVPPHRPDRLAQVLREMLASPRRLDAYGSDGLQRARRLYGWERIARDTERVYARVAARTGRISSKVP</sequence>
<dbReference type="Proteomes" id="UP000294739">
    <property type="component" value="Unassembled WGS sequence"/>
</dbReference>
<dbReference type="AlphaFoldDB" id="A0A4R5CI77"/>
<evidence type="ECO:0000256" key="1">
    <source>
        <dbReference type="ARBA" id="ARBA00022676"/>
    </source>
</evidence>
<evidence type="ECO:0000259" key="4">
    <source>
        <dbReference type="Pfam" id="PF00534"/>
    </source>
</evidence>
<accession>A0A4R5CI77</accession>
<dbReference type="Gene3D" id="3.40.50.2000">
    <property type="entry name" value="Glycogen Phosphorylase B"/>
    <property type="match status" value="2"/>
</dbReference>
<dbReference type="PANTHER" id="PTHR45947:SF3">
    <property type="entry name" value="SULFOQUINOVOSYL TRANSFERASE SQD2"/>
    <property type="match status" value="1"/>
</dbReference>
<evidence type="ECO:0000259" key="6">
    <source>
        <dbReference type="Pfam" id="PF13439"/>
    </source>
</evidence>